<dbReference type="AlphaFoldDB" id="A0A399R0Z8"/>
<dbReference type="Pfam" id="PF11750">
    <property type="entry name" value="DUF3307"/>
    <property type="match status" value="1"/>
</dbReference>
<dbReference type="InterPro" id="IPR021737">
    <property type="entry name" value="Phage_phiKZ_Orf197"/>
</dbReference>
<dbReference type="OrthoDB" id="8536716at2"/>
<protein>
    <submittedName>
        <fullName evidence="2">DUF3307 domain-containing protein</fullName>
    </submittedName>
</protein>
<keyword evidence="1" id="KW-0472">Membrane</keyword>
<evidence type="ECO:0000256" key="1">
    <source>
        <dbReference type="SAM" id="Phobius"/>
    </source>
</evidence>
<comment type="caution">
    <text evidence="2">The sequence shown here is derived from an EMBL/GenBank/DDBJ whole genome shotgun (WGS) entry which is preliminary data.</text>
</comment>
<feature type="transmembrane region" description="Helical" evidence="1">
    <location>
        <begin position="185"/>
        <end position="209"/>
    </location>
</feature>
<organism evidence="2 3">
    <name type="scientific">Henriciella barbarensis</name>
    <dbReference type="NCBI Taxonomy" id="86342"/>
    <lineage>
        <taxon>Bacteria</taxon>
        <taxon>Pseudomonadati</taxon>
        <taxon>Pseudomonadota</taxon>
        <taxon>Alphaproteobacteria</taxon>
        <taxon>Hyphomonadales</taxon>
        <taxon>Hyphomonadaceae</taxon>
        <taxon>Henriciella</taxon>
    </lineage>
</organism>
<accession>A0A399R0Z8</accession>
<name>A0A399R0Z8_9PROT</name>
<sequence>MGLGQAGYQTFIVLFAAHLMADFVVQTDIMVENKKKVCVSLLHTGIVLLAVIILSGTLNFFAITIIGVTHYIIDWWKAHQEKFEALNAFSVDQILHVSVLLVVTLLFPRLYEHGIWLDPNSIIPKNFSQATVQVYLKALIGISALILVTKFSGIVVRHFMARFPYNDFGKSLRNAGLYIGYLERLLVLFLFWVGYPSGVGFVFAAKSLLRFNQVRSRKTSEYVLIGSLLSFTLAFAIAWGAQQAVKLIQIP</sequence>
<keyword evidence="1" id="KW-0812">Transmembrane</keyword>
<reference evidence="2 3" key="1">
    <citation type="submission" date="2018-08" db="EMBL/GenBank/DDBJ databases">
        <title>Henriciella mobilis sp. nov., isolated from seawater.</title>
        <authorList>
            <person name="Cheng H."/>
            <person name="Wu Y.-H."/>
            <person name="Xu X.-W."/>
            <person name="Guo L.-L."/>
        </authorList>
    </citation>
    <scope>NUCLEOTIDE SEQUENCE [LARGE SCALE GENOMIC DNA]</scope>
    <source>
        <strain evidence="2 3">CCUG66934</strain>
    </source>
</reference>
<feature type="transmembrane region" description="Helical" evidence="1">
    <location>
        <begin position="221"/>
        <end position="241"/>
    </location>
</feature>
<keyword evidence="1" id="KW-1133">Transmembrane helix</keyword>
<feature type="transmembrane region" description="Helical" evidence="1">
    <location>
        <begin position="132"/>
        <end position="156"/>
    </location>
</feature>
<dbReference type="EMBL" id="QWGB01000005">
    <property type="protein sequence ID" value="RIJ23547.1"/>
    <property type="molecule type" value="Genomic_DNA"/>
</dbReference>
<feature type="transmembrane region" description="Helical" evidence="1">
    <location>
        <begin position="6"/>
        <end position="25"/>
    </location>
</feature>
<evidence type="ECO:0000313" key="3">
    <source>
        <dbReference type="Proteomes" id="UP000265431"/>
    </source>
</evidence>
<gene>
    <name evidence="2" type="ORF">D1224_04595</name>
</gene>
<keyword evidence="3" id="KW-1185">Reference proteome</keyword>
<evidence type="ECO:0000313" key="2">
    <source>
        <dbReference type="EMBL" id="RIJ23547.1"/>
    </source>
</evidence>
<feature type="transmembrane region" description="Helical" evidence="1">
    <location>
        <begin position="46"/>
        <end position="73"/>
    </location>
</feature>
<dbReference type="Proteomes" id="UP000265431">
    <property type="component" value="Unassembled WGS sequence"/>
</dbReference>
<proteinExistence type="predicted"/>
<dbReference type="RefSeq" id="WP_119378736.1">
    <property type="nucleotide sequence ID" value="NZ_QWGB01000005.1"/>
</dbReference>